<dbReference type="VEuPathDB" id="FungiDB:BO70DRAFT_433072"/>
<dbReference type="Proteomes" id="UP000247233">
    <property type="component" value="Unassembled WGS sequence"/>
</dbReference>
<evidence type="ECO:0000313" key="2">
    <source>
        <dbReference type="Proteomes" id="UP000247233"/>
    </source>
</evidence>
<gene>
    <name evidence="1" type="ORF">BO70DRAFT_433072</name>
</gene>
<organism evidence="1 2">
    <name type="scientific">Aspergillus heteromorphus CBS 117.55</name>
    <dbReference type="NCBI Taxonomy" id="1448321"/>
    <lineage>
        <taxon>Eukaryota</taxon>
        <taxon>Fungi</taxon>
        <taxon>Dikarya</taxon>
        <taxon>Ascomycota</taxon>
        <taxon>Pezizomycotina</taxon>
        <taxon>Eurotiomycetes</taxon>
        <taxon>Eurotiomycetidae</taxon>
        <taxon>Eurotiales</taxon>
        <taxon>Aspergillaceae</taxon>
        <taxon>Aspergillus</taxon>
        <taxon>Aspergillus subgen. Circumdati</taxon>
    </lineage>
</organism>
<dbReference type="EMBL" id="MSFL01000043">
    <property type="protein sequence ID" value="PWY66755.1"/>
    <property type="molecule type" value="Genomic_DNA"/>
</dbReference>
<dbReference type="RefSeq" id="XP_025394885.1">
    <property type="nucleotide sequence ID" value="XM_025548379.1"/>
</dbReference>
<comment type="caution">
    <text evidence="1">The sequence shown here is derived from an EMBL/GenBank/DDBJ whole genome shotgun (WGS) entry which is preliminary data.</text>
</comment>
<dbReference type="GeneID" id="37070616"/>
<reference evidence="1 2" key="1">
    <citation type="submission" date="2016-12" db="EMBL/GenBank/DDBJ databases">
        <title>The genomes of Aspergillus section Nigri reveals drivers in fungal speciation.</title>
        <authorList>
            <consortium name="DOE Joint Genome Institute"/>
            <person name="Vesth T.C."/>
            <person name="Nybo J."/>
            <person name="Theobald S."/>
            <person name="Brandl J."/>
            <person name="Frisvad J.C."/>
            <person name="Nielsen K.F."/>
            <person name="Lyhne E.K."/>
            <person name="Kogle M.E."/>
            <person name="Kuo A."/>
            <person name="Riley R."/>
            <person name="Clum A."/>
            <person name="Nolan M."/>
            <person name="Lipzen A."/>
            <person name="Salamov A."/>
            <person name="Henrissat B."/>
            <person name="Wiebenga A."/>
            <person name="De Vries R.P."/>
            <person name="Grigoriev I.V."/>
            <person name="Mortensen U.H."/>
            <person name="Andersen M.R."/>
            <person name="Baker S.E."/>
        </authorList>
    </citation>
    <scope>NUCLEOTIDE SEQUENCE [LARGE SCALE GENOMIC DNA]</scope>
    <source>
        <strain evidence="1 2">CBS 117.55</strain>
    </source>
</reference>
<dbReference type="STRING" id="1448321.A0A317UYC4"/>
<name>A0A317UYC4_9EURO</name>
<evidence type="ECO:0000313" key="1">
    <source>
        <dbReference type="EMBL" id="PWY66755.1"/>
    </source>
</evidence>
<proteinExistence type="predicted"/>
<protein>
    <submittedName>
        <fullName evidence="1">Uncharacterized protein</fullName>
    </submittedName>
</protein>
<keyword evidence="2" id="KW-1185">Reference proteome</keyword>
<accession>A0A317UYC4</accession>
<dbReference type="AlphaFoldDB" id="A0A317UYC4"/>
<sequence>MRDEAPIGRNNYSNGLDALVPMVSQAPAPTSPSPADFLSLNATSNPPRCGSIPHDSPELRELSGYNHPTATRRYGFYTSLIGTWWPIFICFDPMLNYHAILNKYIVGLEGTSSMMSPFWWATPKKEDAIDLSLIYTGVEDDSAINWTCGPYAAALPAANPANNDTAAIDAYNSTIIIRSGYYTST</sequence>